<dbReference type="PANTHER" id="PTHR42790:SF4">
    <property type="entry name" value="VALINE--PYRUVATE AMINOTRANSFERASE"/>
    <property type="match status" value="1"/>
</dbReference>
<proteinExistence type="predicted"/>
<dbReference type="Proteomes" id="UP000288675">
    <property type="component" value="Chromosome"/>
</dbReference>
<dbReference type="RefSeq" id="WP_046130520.1">
    <property type="nucleotide sequence ID" value="NZ_CP035232.1"/>
</dbReference>
<keyword evidence="4" id="KW-0663">Pyridoxal phosphate</keyword>
<dbReference type="SUPFAM" id="SSF53383">
    <property type="entry name" value="PLP-dependent transferases"/>
    <property type="match status" value="1"/>
</dbReference>
<dbReference type="GO" id="GO:0009042">
    <property type="term" value="F:valine-pyruvate transaminase activity"/>
    <property type="evidence" value="ECO:0007669"/>
    <property type="project" value="UniProtKB-EC"/>
</dbReference>
<dbReference type="InterPro" id="IPR015421">
    <property type="entry name" value="PyrdxlP-dep_Trfase_major"/>
</dbReference>
<evidence type="ECO:0000313" key="7">
    <source>
        <dbReference type="Proteomes" id="UP000288675"/>
    </source>
</evidence>
<evidence type="ECO:0000256" key="2">
    <source>
        <dbReference type="ARBA" id="ARBA00022576"/>
    </source>
</evidence>
<accession>A0AAJ3Z3M0</accession>
<dbReference type="EMBL" id="CP035232">
    <property type="protein sequence ID" value="QAT67612.1"/>
    <property type="molecule type" value="Genomic_DNA"/>
</dbReference>
<sequence>MKPKLSIIGEKMNEKTGIRAVMGDIQEILQDGSREYLNLSAGNPMILPETAAMWQAVLERLLENGTFLSAISQYGSSYGTDELINSVVRFFSNRYGHGIEKENVLITAGSQQLLFFAINSFCGMGSDGVVKKALIPMLPDYAGYSGAALDMDTVEGIPPLISTLDDHMFRYELDRERFLKRMQGACDIGAVVLSRPNNPSGNVLSEEDVLLISDACRDADVPLLIDSAYAPPFPAINFIEMEPVFTDQIIHCISLSKAGLPGERVGIAIGHPRYMKVMEAFQSNAAIHSSRLGQYMTAAVLDDGRLAAVSQHEVRPYYHNKFLLLKDALLREMPGDIKWHLHRGEGSLFGWLWIEDLPVADIELYARLKANGVIIVPGASFFHHVPWDSPHVRQCIRISLTAADEDIKKGVGILAGVVEGVCQDEKLIKNRG</sequence>
<evidence type="ECO:0000259" key="5">
    <source>
        <dbReference type="Pfam" id="PF00155"/>
    </source>
</evidence>
<keyword evidence="2 6" id="KW-0032">Aminotransferase</keyword>
<keyword evidence="3 6" id="KW-0808">Transferase</keyword>
<evidence type="ECO:0000256" key="3">
    <source>
        <dbReference type="ARBA" id="ARBA00022679"/>
    </source>
</evidence>
<dbReference type="GO" id="GO:0005829">
    <property type="term" value="C:cytosol"/>
    <property type="evidence" value="ECO:0007669"/>
    <property type="project" value="TreeGrafter"/>
</dbReference>
<gene>
    <name evidence="6" type="ORF">EQZ20_23830</name>
</gene>
<dbReference type="CDD" id="cd00609">
    <property type="entry name" value="AAT_like"/>
    <property type="match status" value="1"/>
</dbReference>
<evidence type="ECO:0000256" key="1">
    <source>
        <dbReference type="ARBA" id="ARBA00001933"/>
    </source>
</evidence>
<dbReference type="InterPro" id="IPR050859">
    <property type="entry name" value="Class-I_PLP-dep_aminotransf"/>
</dbReference>
<dbReference type="GO" id="GO:0030170">
    <property type="term" value="F:pyridoxal phosphate binding"/>
    <property type="evidence" value="ECO:0007669"/>
    <property type="project" value="InterPro"/>
</dbReference>
<name>A0AAJ3Z3M0_9BACI</name>
<dbReference type="NCBIfam" id="NF006967">
    <property type="entry name" value="PRK09440.1-5"/>
    <property type="match status" value="1"/>
</dbReference>
<dbReference type="PANTHER" id="PTHR42790">
    <property type="entry name" value="AMINOTRANSFERASE"/>
    <property type="match status" value="1"/>
</dbReference>
<dbReference type="Gene3D" id="3.40.640.10">
    <property type="entry name" value="Type I PLP-dependent aspartate aminotransferase-like (Major domain)"/>
    <property type="match status" value="1"/>
</dbReference>
<dbReference type="InterPro" id="IPR004839">
    <property type="entry name" value="Aminotransferase_I/II_large"/>
</dbReference>
<dbReference type="EC" id="2.6.1.66" evidence="6"/>
<dbReference type="InterPro" id="IPR015424">
    <property type="entry name" value="PyrdxlP-dep_Trfase"/>
</dbReference>
<dbReference type="GO" id="GO:1901605">
    <property type="term" value="P:alpha-amino acid metabolic process"/>
    <property type="evidence" value="ECO:0007669"/>
    <property type="project" value="TreeGrafter"/>
</dbReference>
<evidence type="ECO:0000256" key="4">
    <source>
        <dbReference type="ARBA" id="ARBA00022898"/>
    </source>
</evidence>
<dbReference type="GeneID" id="82855708"/>
<feature type="domain" description="Aminotransferase class I/classII large" evidence="5">
    <location>
        <begin position="35"/>
        <end position="410"/>
    </location>
</feature>
<protein>
    <submittedName>
        <fullName evidence="6">Valine--pyruvate transaminase</fullName>
        <ecNumber evidence="6">2.6.1.66</ecNumber>
    </submittedName>
</protein>
<dbReference type="AlphaFoldDB" id="A0AAJ3Z3M0"/>
<dbReference type="Pfam" id="PF00155">
    <property type="entry name" value="Aminotran_1_2"/>
    <property type="match status" value="1"/>
</dbReference>
<reference evidence="6 7" key="1">
    <citation type="submission" date="2019-01" db="EMBL/GenBank/DDBJ databases">
        <title>Genome sequence of Bacillus glycinifermentans SRCM103574.</title>
        <authorList>
            <person name="Kong H.-J."/>
            <person name="Jeong S.-Y."/>
            <person name="Jeong D.-Y."/>
        </authorList>
    </citation>
    <scope>NUCLEOTIDE SEQUENCE [LARGE SCALE GENOMIC DNA]</scope>
    <source>
        <strain evidence="6 7">SRCM103574</strain>
    </source>
</reference>
<dbReference type="KEGG" id="bgy:BGLY_4621"/>
<evidence type="ECO:0000313" key="6">
    <source>
        <dbReference type="EMBL" id="QAT67612.1"/>
    </source>
</evidence>
<comment type="cofactor">
    <cofactor evidence="1">
        <name>pyridoxal 5'-phosphate</name>
        <dbReference type="ChEBI" id="CHEBI:597326"/>
    </cofactor>
</comment>
<organism evidence="6 7">
    <name type="scientific">Bacillus glycinifermentans</name>
    <dbReference type="NCBI Taxonomy" id="1664069"/>
    <lineage>
        <taxon>Bacteria</taxon>
        <taxon>Bacillati</taxon>
        <taxon>Bacillota</taxon>
        <taxon>Bacilli</taxon>
        <taxon>Bacillales</taxon>
        <taxon>Bacillaceae</taxon>
        <taxon>Bacillus</taxon>
    </lineage>
</organism>